<reference evidence="2 3" key="1">
    <citation type="submission" date="2016-09" db="EMBL/GenBank/DDBJ databases">
        <title>genome sequence of Mycobacterium sp. 739 SCH.</title>
        <authorList>
            <person name="Greninger A.L."/>
            <person name="Qin X."/>
            <person name="Jerome K."/>
            <person name="Vora S."/>
            <person name="Quinn K."/>
        </authorList>
    </citation>
    <scope>NUCLEOTIDE SEQUENCE [LARGE SCALE GENOMIC DNA]</scope>
    <source>
        <strain evidence="2 3">SCH</strain>
    </source>
</reference>
<evidence type="ECO:0000313" key="3">
    <source>
        <dbReference type="Proteomes" id="UP000178953"/>
    </source>
</evidence>
<gene>
    <name evidence="2" type="ORF">BEL07_18705</name>
</gene>
<dbReference type="Proteomes" id="UP000178953">
    <property type="component" value="Unassembled WGS sequence"/>
</dbReference>
<protein>
    <recommendedName>
        <fullName evidence="4">SEC-C domain-containing protein</fullName>
    </recommendedName>
</protein>
<comment type="caution">
    <text evidence="2">The sequence shown here is derived from an EMBL/GenBank/DDBJ whole genome shotgun (WGS) entry which is preliminary data.</text>
</comment>
<evidence type="ECO:0008006" key="4">
    <source>
        <dbReference type="Google" id="ProtNLM"/>
    </source>
</evidence>
<name>A0A1E8Q1D5_9MYCO</name>
<feature type="region of interest" description="Disordered" evidence="1">
    <location>
        <begin position="1"/>
        <end position="22"/>
    </location>
</feature>
<proteinExistence type="predicted"/>
<dbReference type="AlphaFoldDB" id="A0A1E8Q1D5"/>
<accession>A0A1E8Q1D5</accession>
<organism evidence="2 3">
    <name type="scientific">Mycolicibacterium grossiae</name>
    <dbReference type="NCBI Taxonomy" id="1552759"/>
    <lineage>
        <taxon>Bacteria</taxon>
        <taxon>Bacillati</taxon>
        <taxon>Actinomycetota</taxon>
        <taxon>Actinomycetes</taxon>
        <taxon>Mycobacteriales</taxon>
        <taxon>Mycobacteriaceae</taxon>
        <taxon>Mycolicibacterium</taxon>
    </lineage>
</organism>
<evidence type="ECO:0000256" key="1">
    <source>
        <dbReference type="SAM" id="MobiDB-lite"/>
    </source>
</evidence>
<dbReference type="EMBL" id="MCHX01000045">
    <property type="protein sequence ID" value="OFJ52207.1"/>
    <property type="molecule type" value="Genomic_DNA"/>
</dbReference>
<keyword evidence="3" id="KW-1185">Reference proteome</keyword>
<evidence type="ECO:0000313" key="2">
    <source>
        <dbReference type="EMBL" id="OFJ52207.1"/>
    </source>
</evidence>
<sequence>MRPSRWYGPPPEDDCPCGSGRQATRCHRASDGSWIAEPPPPLLTGPRTGYANPGCYARASKDCDEELTREHFISDDLLGSISWDGKVVVVEGAAWQDKTAKRKTIGRGSLSRKMLCRRHNNALSPLDKMAAEFFRLLLEDHVDIFKYLGNDDRGSFPRGFTMVSGPHIELWMLKVIWGAIEAGAMEVDGHTAYRFRLGVTTEQLAEILWRGAPWPAAWGLYVLLDHDSDQPSIPRAIRIRPASMGSEILGGYVQIAGFEFLISFETPPVRRIYRPCGITFSRVGFPVNSYKMVAFAWPEIGHPIINVVSNVPPEEDYSVPSNARAAANFGRIAAGSLNVTPVPSQPRRTYRPNRP</sequence>